<dbReference type="SUPFAM" id="SSF51569">
    <property type="entry name" value="Aldolase"/>
    <property type="match status" value="1"/>
</dbReference>
<dbReference type="PANTHER" id="PTHR43018">
    <property type="entry name" value="PHOSPHO-2-DEHYDRO-3-DEOXYHEPTONATE ALDOLASE"/>
    <property type="match status" value="1"/>
</dbReference>
<dbReference type="InterPro" id="IPR013785">
    <property type="entry name" value="Aldolase_TIM"/>
</dbReference>
<evidence type="ECO:0000256" key="1">
    <source>
        <dbReference type="ARBA" id="ARBA00000198"/>
    </source>
</evidence>
<evidence type="ECO:0000256" key="6">
    <source>
        <dbReference type="ARBA" id="ARBA00022777"/>
    </source>
</evidence>
<dbReference type="InterPro" id="IPR000550">
    <property type="entry name" value="Hppk"/>
</dbReference>
<name>A0A544QYR0_9FIRM</name>
<keyword evidence="7" id="KW-0067">ATP-binding</keyword>
<dbReference type="InterPro" id="IPR035907">
    <property type="entry name" value="Hppk_sf"/>
</dbReference>
<evidence type="ECO:0000256" key="4">
    <source>
        <dbReference type="ARBA" id="ARBA00022679"/>
    </source>
</evidence>
<comment type="catalytic activity">
    <reaction evidence="1">
        <text>6-hydroxymethyl-7,8-dihydropterin + ATP = (7,8-dihydropterin-6-yl)methyl diphosphate + AMP + H(+)</text>
        <dbReference type="Rhea" id="RHEA:11412"/>
        <dbReference type="ChEBI" id="CHEBI:15378"/>
        <dbReference type="ChEBI" id="CHEBI:30616"/>
        <dbReference type="ChEBI" id="CHEBI:44841"/>
        <dbReference type="ChEBI" id="CHEBI:72950"/>
        <dbReference type="ChEBI" id="CHEBI:456215"/>
        <dbReference type="EC" id="2.7.6.3"/>
    </reaction>
</comment>
<dbReference type="Pfam" id="PF00793">
    <property type="entry name" value="DAHP_synth_1"/>
    <property type="match status" value="1"/>
</dbReference>
<keyword evidence="11" id="KW-1185">Reference proteome</keyword>
<evidence type="ECO:0000256" key="8">
    <source>
        <dbReference type="ARBA" id="ARBA00022909"/>
    </source>
</evidence>
<dbReference type="RefSeq" id="WP_142535071.1">
    <property type="nucleotide sequence ID" value="NZ_SGJB01000001.1"/>
</dbReference>
<dbReference type="Gene3D" id="3.30.70.560">
    <property type="entry name" value="7,8-Dihydro-6-hydroxymethylpterin-pyrophosphokinase HPPK"/>
    <property type="match status" value="1"/>
</dbReference>
<sequence length="430" mass="48839">MNKVYLGLGTNMGNRLGYLSRACDIIENDERVFSVEKSDIYETEAWGYTEQNDFLNMCIRIYTDMNPQEVLRMCQSIEEKLNRKRIIKWGPRTIDVDVLLFNDEKINDDNLKVPHPYINQRGFVLKPLMDLDEDINVEGKNIVESFELLDEKDKNGIKLYKLPEDNIFINQKKIRIHSPSGKTVIEFGRDNIVIAGPCAIESYEQLLETANSVKRSGANILRGGAFKPRTSPRSFSGLKKDGLEILKKVREITDMPVITEVMDIRDIDMIYETADILQIGSRNMQNFSLLKEIGKQDKPVMLKRGLSATINEWICSAEYIAAEGNENIIMCERGIRTYSDYTRNTMDISAIPVIKEKTGLPVIADPSHATGIRNLVEPMALASIVAGADGIMTEVHPEPEEALSDGEQSLTFDMFDEMMKKIDKIRKINL</sequence>
<dbReference type="GO" id="GO:0016301">
    <property type="term" value="F:kinase activity"/>
    <property type="evidence" value="ECO:0007669"/>
    <property type="project" value="UniProtKB-KW"/>
</dbReference>
<dbReference type="NCBIfam" id="NF006421">
    <property type="entry name" value="PRK08673.1"/>
    <property type="match status" value="1"/>
</dbReference>
<dbReference type="CDD" id="cd00483">
    <property type="entry name" value="HPPK"/>
    <property type="match status" value="1"/>
</dbReference>
<evidence type="ECO:0000259" key="9">
    <source>
        <dbReference type="PROSITE" id="PS00794"/>
    </source>
</evidence>
<comment type="pathway">
    <text evidence="2">Cofactor biosynthesis; tetrahydrofolate biosynthesis; 2-amino-4-hydroxy-6-hydroxymethyl-7,8-dihydropteridine diphosphate from 7,8-dihydroneopterin triphosphate: step 4/4.</text>
</comment>
<dbReference type="Pfam" id="PF01288">
    <property type="entry name" value="HPPK"/>
    <property type="match status" value="1"/>
</dbReference>
<dbReference type="GO" id="GO:0046656">
    <property type="term" value="P:folic acid biosynthetic process"/>
    <property type="evidence" value="ECO:0007669"/>
    <property type="project" value="UniProtKB-KW"/>
</dbReference>
<comment type="caution">
    <text evidence="10">The sequence shown here is derived from an EMBL/GenBank/DDBJ whole genome shotgun (WGS) entry which is preliminary data.</text>
</comment>
<evidence type="ECO:0000256" key="7">
    <source>
        <dbReference type="ARBA" id="ARBA00022840"/>
    </source>
</evidence>
<dbReference type="PANTHER" id="PTHR43018:SF2">
    <property type="entry name" value="PHOSPHO-2-DEHYDRO-3-DEOXYHEPTONATE ALDOLASE"/>
    <property type="match status" value="1"/>
</dbReference>
<dbReference type="EMBL" id="SGJB01000001">
    <property type="protein sequence ID" value="TQQ85844.1"/>
    <property type="molecule type" value="Genomic_DNA"/>
</dbReference>
<dbReference type="PROSITE" id="PS00794">
    <property type="entry name" value="HPPK"/>
    <property type="match status" value="1"/>
</dbReference>
<dbReference type="GO" id="GO:0005524">
    <property type="term" value="F:ATP binding"/>
    <property type="evidence" value="ECO:0007669"/>
    <property type="project" value="UniProtKB-KW"/>
</dbReference>
<dbReference type="GO" id="GO:0046654">
    <property type="term" value="P:tetrahydrofolate biosynthetic process"/>
    <property type="evidence" value="ECO:0007669"/>
    <property type="project" value="UniProtKB-UniPathway"/>
</dbReference>
<dbReference type="NCBIfam" id="TIGR01498">
    <property type="entry name" value="folK"/>
    <property type="match status" value="1"/>
</dbReference>
<keyword evidence="8" id="KW-0289">Folate biosynthesis</keyword>
<dbReference type="NCBIfam" id="TIGR01361">
    <property type="entry name" value="DAHP_synth_Bsub"/>
    <property type="match status" value="1"/>
</dbReference>
<evidence type="ECO:0000313" key="11">
    <source>
        <dbReference type="Proteomes" id="UP000317863"/>
    </source>
</evidence>
<keyword evidence="4 10" id="KW-0808">Transferase</keyword>
<reference evidence="10 11" key="1">
    <citation type="submission" date="2019-02" db="EMBL/GenBank/DDBJ databases">
        <title>Peptostreptococcaceae bacterium ZHW00191 nov., a new bacterium isolated from the human gut.</title>
        <authorList>
            <person name="Zhou H.-W."/>
            <person name="Chen X.-J."/>
        </authorList>
    </citation>
    <scope>NUCLEOTIDE SEQUENCE [LARGE SCALE GENOMIC DNA]</scope>
    <source>
        <strain evidence="10 11">ZHW00191</strain>
    </source>
</reference>
<organism evidence="10 11">
    <name type="scientific">Peptacetobacter hominis</name>
    <dbReference type="NCBI Taxonomy" id="2743610"/>
    <lineage>
        <taxon>Bacteria</taxon>
        <taxon>Bacillati</taxon>
        <taxon>Bacillota</taxon>
        <taxon>Clostridia</taxon>
        <taxon>Peptostreptococcales</taxon>
        <taxon>Peptostreptococcaceae</taxon>
        <taxon>Peptacetobacter</taxon>
    </lineage>
</organism>
<evidence type="ECO:0000256" key="2">
    <source>
        <dbReference type="ARBA" id="ARBA00005051"/>
    </source>
</evidence>
<keyword evidence="6" id="KW-0418">Kinase</keyword>
<evidence type="ECO:0000256" key="5">
    <source>
        <dbReference type="ARBA" id="ARBA00022741"/>
    </source>
</evidence>
<dbReference type="InterPro" id="IPR052899">
    <property type="entry name" value="Class-I_DAHP_synthase"/>
</dbReference>
<dbReference type="GO" id="GO:0003848">
    <property type="term" value="F:2-amino-4-hydroxy-6-hydroxymethyldihydropteridine diphosphokinase activity"/>
    <property type="evidence" value="ECO:0007669"/>
    <property type="project" value="UniProtKB-EC"/>
</dbReference>
<dbReference type="OrthoDB" id="9780456at2"/>
<dbReference type="GO" id="GO:0009073">
    <property type="term" value="P:aromatic amino acid family biosynthetic process"/>
    <property type="evidence" value="ECO:0007669"/>
    <property type="project" value="InterPro"/>
</dbReference>
<dbReference type="InterPro" id="IPR006218">
    <property type="entry name" value="DAHP1/KDSA"/>
</dbReference>
<dbReference type="EC" id="2.7.6.3" evidence="3"/>
<dbReference type="UniPathway" id="UPA00077">
    <property type="reaction ID" value="UER00155"/>
</dbReference>
<dbReference type="GO" id="GO:0016832">
    <property type="term" value="F:aldehyde-lyase activity"/>
    <property type="evidence" value="ECO:0007669"/>
    <property type="project" value="InterPro"/>
</dbReference>
<keyword evidence="5" id="KW-0547">Nucleotide-binding</keyword>
<proteinExistence type="predicted"/>
<evidence type="ECO:0000256" key="3">
    <source>
        <dbReference type="ARBA" id="ARBA00013253"/>
    </source>
</evidence>
<accession>A0A544QYR0</accession>
<dbReference type="Gene3D" id="3.20.20.70">
    <property type="entry name" value="Aldolase class I"/>
    <property type="match status" value="1"/>
</dbReference>
<evidence type="ECO:0000313" key="10">
    <source>
        <dbReference type="EMBL" id="TQQ85844.1"/>
    </source>
</evidence>
<dbReference type="InterPro" id="IPR006268">
    <property type="entry name" value="DAHP_syn_2"/>
</dbReference>
<dbReference type="NCBIfam" id="NF009239">
    <property type="entry name" value="PRK12595.1"/>
    <property type="match status" value="1"/>
</dbReference>
<gene>
    <name evidence="10" type="primary">aroF</name>
    <name evidence="10" type="ORF">EXD82_01125</name>
</gene>
<dbReference type="SUPFAM" id="SSF55083">
    <property type="entry name" value="6-hydroxymethyl-7,8-dihydropterin pyrophosphokinase, HPPK"/>
    <property type="match status" value="1"/>
</dbReference>
<feature type="domain" description="7,8-dihydro-6-hydroxymethylpterin-pyrophosphokinase" evidence="9">
    <location>
        <begin position="88"/>
        <end position="99"/>
    </location>
</feature>
<dbReference type="Proteomes" id="UP000317863">
    <property type="component" value="Unassembled WGS sequence"/>
</dbReference>
<dbReference type="AlphaFoldDB" id="A0A544QYR0"/>
<protein>
    <recommendedName>
        <fullName evidence="3">2-amino-4-hydroxy-6-hydroxymethyldihydropteridine diphosphokinase</fullName>
        <ecNumber evidence="3">2.7.6.3</ecNumber>
    </recommendedName>
</protein>